<name>A0A4R1LBI8_9BACT</name>
<evidence type="ECO:0000256" key="5">
    <source>
        <dbReference type="PIRSR" id="PIRSR001365-1"/>
    </source>
</evidence>
<comment type="similarity">
    <text evidence="1 4">Belongs to the DapA family.</text>
</comment>
<dbReference type="EMBL" id="SMGK01000001">
    <property type="protein sequence ID" value="TCK75732.1"/>
    <property type="molecule type" value="Genomic_DNA"/>
</dbReference>
<dbReference type="Gene3D" id="3.20.20.70">
    <property type="entry name" value="Aldolase class I"/>
    <property type="match status" value="1"/>
</dbReference>
<keyword evidence="2 4" id="KW-0456">Lyase</keyword>
<evidence type="ECO:0000256" key="2">
    <source>
        <dbReference type="ARBA" id="ARBA00023239"/>
    </source>
</evidence>
<protein>
    <submittedName>
        <fullName evidence="7">4-hydroxy-tetrahydrodipicolinate synthase</fullName>
    </submittedName>
</protein>
<evidence type="ECO:0000256" key="4">
    <source>
        <dbReference type="PIRNR" id="PIRNR001365"/>
    </source>
</evidence>
<dbReference type="SUPFAM" id="SSF51569">
    <property type="entry name" value="Aldolase"/>
    <property type="match status" value="1"/>
</dbReference>
<dbReference type="Pfam" id="PF00701">
    <property type="entry name" value="DHDPS"/>
    <property type="match status" value="1"/>
</dbReference>
<feature type="active site" description="Proton donor/acceptor" evidence="5">
    <location>
        <position position="133"/>
    </location>
</feature>
<dbReference type="InterPro" id="IPR002220">
    <property type="entry name" value="DapA-like"/>
</dbReference>
<dbReference type="GO" id="GO:0008840">
    <property type="term" value="F:4-hydroxy-tetrahydrodipicolinate synthase activity"/>
    <property type="evidence" value="ECO:0007669"/>
    <property type="project" value="TreeGrafter"/>
</dbReference>
<dbReference type="PANTHER" id="PTHR12128">
    <property type="entry name" value="DIHYDRODIPICOLINATE SYNTHASE"/>
    <property type="match status" value="1"/>
</dbReference>
<organism evidence="7 8">
    <name type="scientific">Acidipila rosea</name>
    <dbReference type="NCBI Taxonomy" id="768535"/>
    <lineage>
        <taxon>Bacteria</taxon>
        <taxon>Pseudomonadati</taxon>
        <taxon>Acidobacteriota</taxon>
        <taxon>Terriglobia</taxon>
        <taxon>Terriglobales</taxon>
        <taxon>Acidobacteriaceae</taxon>
        <taxon>Acidipila</taxon>
    </lineage>
</organism>
<dbReference type="AlphaFoldDB" id="A0A4R1LBI8"/>
<dbReference type="Proteomes" id="UP000295210">
    <property type="component" value="Unassembled WGS sequence"/>
</dbReference>
<evidence type="ECO:0000313" key="8">
    <source>
        <dbReference type="Proteomes" id="UP000295210"/>
    </source>
</evidence>
<dbReference type="PANTHER" id="PTHR12128:SF66">
    <property type="entry name" value="4-HYDROXY-2-OXOGLUTARATE ALDOLASE, MITOCHONDRIAL"/>
    <property type="match status" value="1"/>
</dbReference>
<reference evidence="7 8" key="1">
    <citation type="submission" date="2019-03" db="EMBL/GenBank/DDBJ databases">
        <title>Genomic Encyclopedia of Type Strains, Phase IV (KMG-IV): sequencing the most valuable type-strain genomes for metagenomic binning, comparative biology and taxonomic classification.</title>
        <authorList>
            <person name="Goeker M."/>
        </authorList>
    </citation>
    <scope>NUCLEOTIDE SEQUENCE [LARGE SCALE GENOMIC DNA]</scope>
    <source>
        <strain evidence="7 8">DSM 103428</strain>
    </source>
</reference>
<keyword evidence="3" id="KW-0704">Schiff base</keyword>
<gene>
    <name evidence="7" type="ORF">C7378_0723</name>
</gene>
<keyword evidence="8" id="KW-1185">Reference proteome</keyword>
<dbReference type="InterPro" id="IPR013785">
    <property type="entry name" value="Aldolase_TIM"/>
</dbReference>
<feature type="binding site" evidence="6">
    <location>
        <position position="203"/>
    </location>
    <ligand>
        <name>pyruvate</name>
        <dbReference type="ChEBI" id="CHEBI:15361"/>
    </ligand>
</feature>
<accession>A0A4R1LBI8</accession>
<feature type="active site" description="Schiff-base intermediate with substrate" evidence="5">
    <location>
        <position position="161"/>
    </location>
</feature>
<dbReference type="InterPro" id="IPR020625">
    <property type="entry name" value="Schiff_base-form_aldolases_AS"/>
</dbReference>
<dbReference type="PROSITE" id="PS00666">
    <property type="entry name" value="DHDPS_2"/>
    <property type="match status" value="1"/>
</dbReference>
<dbReference type="GO" id="GO:0005829">
    <property type="term" value="C:cytosol"/>
    <property type="evidence" value="ECO:0007669"/>
    <property type="project" value="TreeGrafter"/>
</dbReference>
<feature type="binding site" evidence="6">
    <location>
        <position position="46"/>
    </location>
    <ligand>
        <name>pyruvate</name>
        <dbReference type="ChEBI" id="CHEBI:15361"/>
    </ligand>
</feature>
<proteinExistence type="inferred from homology"/>
<dbReference type="PRINTS" id="PR00146">
    <property type="entry name" value="DHPICSNTHASE"/>
</dbReference>
<sequence>MKHFSGAYAAVLTPRRQGALDCASFERQLAFLVAHGIKGIAINGATGEFPDVTETELAALLQSAREQFPQLQILCGIGSASLRTTVRLGRLASQAGASALLLPMPYFFRYRQDDLLAFASAVVEKLEPPILLYNLPQFTTGLEPSTVIELMRRHEQIAGVKDSSGLLDIMRSVTEQQPDRVRLIGNDAVLAAAMQDSLCDGVVSGVACALPELISSFFHHPVASSQFEHSRALLDEFLARIGTLPIPWGLKVISEARGITDGEFPLPLSPERRAEVAALRNWFSAWSSALSRTDKA</sequence>
<dbReference type="CDD" id="cd00408">
    <property type="entry name" value="DHDPS-like"/>
    <property type="match status" value="1"/>
</dbReference>
<dbReference type="GO" id="GO:0044281">
    <property type="term" value="P:small molecule metabolic process"/>
    <property type="evidence" value="ECO:0007669"/>
    <property type="project" value="UniProtKB-ARBA"/>
</dbReference>
<evidence type="ECO:0000256" key="3">
    <source>
        <dbReference type="ARBA" id="ARBA00023270"/>
    </source>
</evidence>
<dbReference type="PIRSF" id="PIRSF001365">
    <property type="entry name" value="DHDPS"/>
    <property type="match status" value="1"/>
</dbReference>
<dbReference type="SMART" id="SM01130">
    <property type="entry name" value="DHDPS"/>
    <property type="match status" value="1"/>
</dbReference>
<evidence type="ECO:0000313" key="7">
    <source>
        <dbReference type="EMBL" id="TCK75732.1"/>
    </source>
</evidence>
<evidence type="ECO:0000256" key="6">
    <source>
        <dbReference type="PIRSR" id="PIRSR001365-2"/>
    </source>
</evidence>
<comment type="caution">
    <text evidence="7">The sequence shown here is derived from an EMBL/GenBank/DDBJ whole genome shotgun (WGS) entry which is preliminary data.</text>
</comment>
<dbReference type="RefSeq" id="WP_165876625.1">
    <property type="nucleotide sequence ID" value="NZ_SMGK01000001.1"/>
</dbReference>
<evidence type="ECO:0000256" key="1">
    <source>
        <dbReference type="ARBA" id="ARBA00007592"/>
    </source>
</evidence>